<feature type="signal peptide" evidence="1">
    <location>
        <begin position="1"/>
        <end position="18"/>
    </location>
</feature>
<accession>A0ABU6IUC9</accession>
<comment type="caution">
    <text evidence="2">The sequence shown here is derived from an EMBL/GenBank/DDBJ whole genome shotgun (WGS) entry which is preliminary data.</text>
</comment>
<reference evidence="2 3" key="1">
    <citation type="submission" date="2024-01" db="EMBL/GenBank/DDBJ databases">
        <title>The strains designed SYSU M86414 and SYSU M84420 isolated from the marine sediment in San Sha City (Hainan Province, China).</title>
        <authorList>
            <person name="Guo D."/>
        </authorList>
    </citation>
    <scope>NUCLEOTIDE SEQUENCE [LARGE SCALE GENOMIC DNA]</scope>
    <source>
        <strain evidence="2 3">SYSU M84420</strain>
    </source>
</reference>
<name>A0ABU6IUC9_9FLAO</name>
<keyword evidence="1" id="KW-0732">Signal</keyword>
<protein>
    <submittedName>
        <fullName evidence="2">Uncharacterized protein</fullName>
    </submittedName>
</protein>
<dbReference type="Proteomes" id="UP001355298">
    <property type="component" value="Unassembled WGS sequence"/>
</dbReference>
<dbReference type="PROSITE" id="PS51257">
    <property type="entry name" value="PROKAR_LIPOPROTEIN"/>
    <property type="match status" value="1"/>
</dbReference>
<sequence>MKKLTLAILAIFALIFFACDVEPAGENLEAIAGKSNLKAPKNNNSIEFDFSEECLKSEAILYAGQNIEVGKVTVSEAEGNYLITYEITNDEWCITETHLSVVNAPEEFPITNAGNPKNGDFEYSDDFECEKTITYEVPVEKGPYIAAHAVVECVSNSPETIVANLPETIEFCTIDQGPDAYLNITIGDGLLSGLYGAWCIDNDSPIQLNNCYTADVYSLNEELPDGAFEYPENFDLVNWLLNQNVVGELSPSSGEAYTYGDLQFAIWKLLDDIEDESCEECSLGSFTPDHVDELAALAQDNGVDFTPECGDVTGVILFPEAVQPLIIPISLECSPCEETAWADGCDFPGNNWATYFEYTN</sequence>
<keyword evidence="3" id="KW-1185">Reference proteome</keyword>
<dbReference type="EMBL" id="JAYMGW010000018">
    <property type="protein sequence ID" value="MEC4266737.1"/>
    <property type="molecule type" value="Genomic_DNA"/>
</dbReference>
<evidence type="ECO:0000256" key="1">
    <source>
        <dbReference type="SAM" id="SignalP"/>
    </source>
</evidence>
<dbReference type="RefSeq" id="WP_326279933.1">
    <property type="nucleotide sequence ID" value="NZ_JAYKYV010000018.1"/>
</dbReference>
<proteinExistence type="predicted"/>
<evidence type="ECO:0000313" key="3">
    <source>
        <dbReference type="Proteomes" id="UP001355298"/>
    </source>
</evidence>
<feature type="chain" id="PRO_5046708806" evidence="1">
    <location>
        <begin position="19"/>
        <end position="360"/>
    </location>
</feature>
<organism evidence="2 3">
    <name type="scientific">Flagellimonas halotolerans</name>
    <dbReference type="NCBI Taxonomy" id="3112164"/>
    <lineage>
        <taxon>Bacteria</taxon>
        <taxon>Pseudomonadati</taxon>
        <taxon>Bacteroidota</taxon>
        <taxon>Flavobacteriia</taxon>
        <taxon>Flavobacteriales</taxon>
        <taxon>Flavobacteriaceae</taxon>
        <taxon>Flagellimonas</taxon>
    </lineage>
</organism>
<gene>
    <name evidence="2" type="ORF">VOP03_15380</name>
</gene>
<evidence type="ECO:0000313" key="2">
    <source>
        <dbReference type="EMBL" id="MEC4266737.1"/>
    </source>
</evidence>